<feature type="region of interest" description="Disordered" evidence="1">
    <location>
        <begin position="1238"/>
        <end position="1296"/>
    </location>
</feature>
<dbReference type="GeneID" id="92517863"/>
<evidence type="ECO:0000313" key="4">
    <source>
        <dbReference type="Proteomes" id="UP000673552"/>
    </source>
</evidence>
<feature type="compositionally biased region" description="Polar residues" evidence="1">
    <location>
        <begin position="1287"/>
        <end position="1296"/>
    </location>
</feature>
<evidence type="ECO:0000313" key="3">
    <source>
        <dbReference type="EMBL" id="KAG5486750.1"/>
    </source>
</evidence>
<feature type="region of interest" description="Disordered" evidence="1">
    <location>
        <begin position="1439"/>
        <end position="1480"/>
    </location>
</feature>
<dbReference type="OrthoDB" id="1262810at2759"/>
<dbReference type="PANTHER" id="PTHR32387">
    <property type="entry name" value="WU:FJ29H11"/>
    <property type="match status" value="1"/>
</dbReference>
<feature type="region of interest" description="Disordered" evidence="1">
    <location>
        <begin position="1374"/>
        <end position="1423"/>
    </location>
</feature>
<proteinExistence type="predicted"/>
<feature type="region of interest" description="Disordered" evidence="1">
    <location>
        <begin position="59"/>
        <end position="86"/>
    </location>
</feature>
<evidence type="ECO:0000259" key="2">
    <source>
        <dbReference type="Pfam" id="PF13020"/>
    </source>
</evidence>
<dbReference type="PANTHER" id="PTHR32387:SF0">
    <property type="entry name" value="PROTEIN NO VEIN"/>
    <property type="match status" value="1"/>
</dbReference>
<sequence length="1651" mass="174839">MQAVDNGAQLQMLLRVNTYVQEQRQRYMALSLEEQRRRGPLLLEDLLTSVMNYLLEEAEGREEDDEGDIGRDVQGSGQHTVAQRSQRRVRAASGVRSVAARISLTNSLPFALRDVPALANVAALQLRLTSTVMAAISTRAIVTVHELEGWICAQEGVEHFAELGLGVGLQVLPVVQEYFQLRANSVVYPVRARDVIAFLLSDAAARDVLLYGGGDARDLLYRFSVFYERHVLESASPSSALATVRRQGRLLNVRQLGIHVQDYAALLASLTQELAGAHRLEQQICQGWLESCAAAANPITQGIASRDTAEGAEESSCGAGGGALVRDASFEGAARRERNRALYEHVLQSLDSACAQAGLVDGMRRIRENAVCARLGSSRDAVQRGTSVGARALTFVVTATEAEARSYSLPLSLWRTVPLDGGAGSALAGGQNGGGGVELRFQVGELVATEASRAAHRCTQGSTALAAVSGEPHAPGQRTSGGTHEVSPPSSVARRRRGTVVTDMPSAVSVGASAAAAAATEMRRPVSPSIASALASKAPLNSSATAASASSLLGSLLAPAGSLGLAAMSSGNIAREPASVHPQIGATTVGSVPSVEGAPSTTGVLLSALKAGAEPATALERLGDFLFQFRQSGAEKTRQGAPATAQCMASSTDNSWLDLAVAVFETFAVGDVVPVELVCEAWAACEASQGPAPPSLPPHSTNARGPLPARYAHRRCIPLFHPFMTSLDNGNSTVHLSPLASMRQQLRTRGTSGTSSAAHAASGAGDTAASATKEIVHMATPVEVCWLSWSGPAPPDGHGSREASILTCACLDRHYPPSLRGVFCRLLGVRAEPTVAAWCTAAAACARRLCPAVALTPSFTDAYVKSFVRCVDADVAARVKEAREQEAAVALLPDSASAAPSFLQQQQRTAQAALRMVLASLQESLTAVSPWRAGLFPCDHAWRCGLDGLLYATPQWCGYRGVLLAAPSASSPPNTTVSRPLSHGGSVSGAVAPPPLRVLCFSAQEPSWAVCAVLHYFGIRPLAQLAETRVSFSTAVATDAGGLLHDKIAAIVPYVQAFCRASFPLWYGVAYAQLRERLRRLRVILTATAGTSMVAASVSPVQTSRLDLNGHMYTHARQIQLAYVAAHNIIYGVAEAASVPMLAEALLPLFIPVGMSAEDDARQLRDVITRLLGALSSLDSSAEWCVGADTSLQQQQWRREQVEHVLRPVAMRYGLAAFNGLSCTAPLPSSHVSSTVATSARSADAEEGEEEASFTLSSRSSMRYMPNYPPGTDALRQPRDSQRAHMRQQSGQAAGTQANALDLVAHVRASSPRAASAARAGGGLVQRYGANGRLSINLTLGGSTVAVTSMPAWRDFPMELDLDAIVAASVACAASDSGSRGGDAPAKVRAREHEDTDDDGSSATSGIDGDGGSSTAAGGGEDEGAESFLTFQYHRRSDTASGALRRSGSRAESRKRLRAGNSETARYESGRPHHDSSGRDVRTAAMWLRPPAASAVAGTGGDTPDYAIAAERYVYERLQEEYAKEAQQSGVRVIWVNEGREAGSPFDLLVVKPRRLDSRHNSHNSVHGGWDVVQYVEVKSTCTANRQDFELSMAELLFAARFGAAYCVYRVFGASTDALRRMRHRVYTDLVHLWYTAQLTITSDIRVTPST</sequence>
<comment type="caution">
    <text evidence="3">The sequence shown here is derived from an EMBL/GenBank/DDBJ whole genome shotgun (WGS) entry which is preliminary data.</text>
</comment>
<feature type="domain" description="Protein NO VEIN C-terminal" evidence="2">
    <location>
        <begin position="1511"/>
        <end position="1618"/>
    </location>
</feature>
<dbReference type="RefSeq" id="XP_067181207.1">
    <property type="nucleotide sequence ID" value="XM_067325351.1"/>
</dbReference>
<reference evidence="4" key="1">
    <citation type="journal article" date="2021" name="Microbiol. Resour. Announc.">
        <title>LGAAP: Leishmaniinae Genome Assembly and Annotation Pipeline.</title>
        <authorList>
            <person name="Almutairi H."/>
            <person name="Urbaniak M.D."/>
            <person name="Bates M.D."/>
            <person name="Jariyapan N."/>
            <person name="Kwakye-Nuako G."/>
            <person name="Thomaz-Soccol V."/>
            <person name="Al-Salem W.S."/>
            <person name="Dillon R.J."/>
            <person name="Bates P.A."/>
            <person name="Gatherer D."/>
        </authorList>
    </citation>
    <scope>NUCLEOTIDE SEQUENCE [LARGE SCALE GENOMIC DNA]</scope>
</reference>
<dbReference type="EMBL" id="JAFEUZ010000006">
    <property type="protein sequence ID" value="KAG5486750.1"/>
    <property type="molecule type" value="Genomic_DNA"/>
</dbReference>
<organism evidence="3 4">
    <name type="scientific">Leishmania martiniquensis</name>
    <dbReference type="NCBI Taxonomy" id="1580590"/>
    <lineage>
        <taxon>Eukaryota</taxon>
        <taxon>Discoba</taxon>
        <taxon>Euglenozoa</taxon>
        <taxon>Kinetoplastea</taxon>
        <taxon>Metakinetoplastina</taxon>
        <taxon>Trypanosomatida</taxon>
        <taxon>Trypanosomatidae</taxon>
        <taxon>Leishmaniinae</taxon>
        <taxon>Leishmania</taxon>
    </lineage>
</organism>
<accession>A0A836HMC1</accession>
<feature type="region of interest" description="Disordered" evidence="1">
    <location>
        <begin position="464"/>
        <end position="499"/>
    </location>
</feature>
<keyword evidence="4" id="KW-1185">Reference proteome</keyword>
<dbReference type="InterPro" id="IPR052957">
    <property type="entry name" value="Auxin_embryo_med"/>
</dbReference>
<dbReference type="Pfam" id="PF13020">
    <property type="entry name" value="NOV_C"/>
    <property type="match status" value="1"/>
</dbReference>
<evidence type="ECO:0000256" key="1">
    <source>
        <dbReference type="SAM" id="MobiDB-lite"/>
    </source>
</evidence>
<feature type="compositionally biased region" description="Basic and acidic residues" evidence="1">
    <location>
        <begin position="1465"/>
        <end position="1480"/>
    </location>
</feature>
<gene>
    <name evidence="3" type="ORF">LSCM1_08006</name>
</gene>
<dbReference type="Proteomes" id="UP000673552">
    <property type="component" value="Unassembled WGS sequence"/>
</dbReference>
<reference evidence="4" key="2">
    <citation type="journal article" date="2021" name="Sci. Data">
        <title>Chromosome-scale genome sequencing, assembly and annotation of six genomes from subfamily Leishmaniinae.</title>
        <authorList>
            <person name="Almutairi H."/>
            <person name="Urbaniak M.D."/>
            <person name="Bates M.D."/>
            <person name="Jariyapan N."/>
            <person name="Kwakye-Nuako G."/>
            <person name="Thomaz Soccol V."/>
            <person name="Al-Salem W.S."/>
            <person name="Dillon R.J."/>
            <person name="Bates P.A."/>
            <person name="Gatherer D."/>
        </authorList>
    </citation>
    <scope>NUCLEOTIDE SEQUENCE [LARGE SCALE GENOMIC DNA]</scope>
</reference>
<protein>
    <recommendedName>
        <fullName evidence="2">Protein NO VEIN C-terminal domain-containing protein</fullName>
    </recommendedName>
</protein>
<name>A0A836HMC1_9TRYP</name>
<dbReference type="InterPro" id="IPR024975">
    <property type="entry name" value="NOV_C"/>
</dbReference>
<dbReference type="KEGG" id="lmat:92517863"/>